<dbReference type="Proteomes" id="UP000659654">
    <property type="component" value="Unassembled WGS sequence"/>
</dbReference>
<name>A0A7I8X9E4_BURXY</name>
<dbReference type="SMR" id="A0A7I8X9E4"/>
<feature type="transmembrane region" description="Helical" evidence="1">
    <location>
        <begin position="6"/>
        <end position="27"/>
    </location>
</feature>
<sequence>MKTSGAGPGLAGAILISLVVIGAAEICPAEKPDPNASKSTKEVASIKAVLLKPKSCPDFKDSGEQKHCCPSRITYGTFYCCTEVQLREIEEEISAEKRREFIKQNLALIVVFTIILAIVTLIVTSMLCRKYQWCPLHDTKDLYSQSGSFPASGSHSALGSRYYRPVEQAPPVLHRNSQTFAPSLSMTLNQSKPHMTQWVDAPPPYDSIRHQISTGLISQSAQRQHDFNCIMENQLNQLRDSNAALDSQQHS</sequence>
<dbReference type="OrthoDB" id="5873684at2759"/>
<keyword evidence="1" id="KW-1133">Transmembrane helix</keyword>
<organism evidence="2 3">
    <name type="scientific">Bursaphelenchus xylophilus</name>
    <name type="common">Pinewood nematode worm</name>
    <name type="synonym">Aphelenchoides xylophilus</name>
    <dbReference type="NCBI Taxonomy" id="6326"/>
    <lineage>
        <taxon>Eukaryota</taxon>
        <taxon>Metazoa</taxon>
        <taxon>Ecdysozoa</taxon>
        <taxon>Nematoda</taxon>
        <taxon>Chromadorea</taxon>
        <taxon>Rhabditida</taxon>
        <taxon>Tylenchina</taxon>
        <taxon>Tylenchomorpha</taxon>
        <taxon>Aphelenchoidea</taxon>
        <taxon>Aphelenchoididae</taxon>
        <taxon>Bursaphelenchus</taxon>
    </lineage>
</organism>
<dbReference type="Proteomes" id="UP000582659">
    <property type="component" value="Unassembled WGS sequence"/>
</dbReference>
<evidence type="ECO:0000256" key="1">
    <source>
        <dbReference type="SAM" id="Phobius"/>
    </source>
</evidence>
<evidence type="ECO:0000313" key="3">
    <source>
        <dbReference type="Proteomes" id="UP000659654"/>
    </source>
</evidence>
<reference evidence="2" key="1">
    <citation type="submission" date="2020-09" db="EMBL/GenBank/DDBJ databases">
        <authorList>
            <person name="Kikuchi T."/>
        </authorList>
    </citation>
    <scope>NUCLEOTIDE SEQUENCE</scope>
    <source>
        <strain evidence="2">Ka4C1</strain>
    </source>
</reference>
<feature type="transmembrane region" description="Helical" evidence="1">
    <location>
        <begin position="106"/>
        <end position="127"/>
    </location>
</feature>
<proteinExistence type="predicted"/>
<protein>
    <submittedName>
        <fullName evidence="2">(pine wood nematode) hypothetical protein</fullName>
    </submittedName>
</protein>
<comment type="caution">
    <text evidence="2">The sequence shown here is derived from an EMBL/GenBank/DDBJ whole genome shotgun (WGS) entry which is preliminary data.</text>
</comment>
<keyword evidence="3" id="KW-1185">Reference proteome</keyword>
<keyword evidence="1" id="KW-0472">Membrane</keyword>
<dbReference type="EMBL" id="CAJFDI010000004">
    <property type="protein sequence ID" value="CAD5228223.1"/>
    <property type="molecule type" value="Genomic_DNA"/>
</dbReference>
<gene>
    <name evidence="2" type="ORF">BXYJ_LOCUS10337</name>
</gene>
<keyword evidence="1" id="KW-0812">Transmembrane</keyword>
<dbReference type="EMBL" id="CAJFCV020000004">
    <property type="protein sequence ID" value="CAG9118736.1"/>
    <property type="molecule type" value="Genomic_DNA"/>
</dbReference>
<evidence type="ECO:0000313" key="2">
    <source>
        <dbReference type="EMBL" id="CAD5228223.1"/>
    </source>
</evidence>
<dbReference type="AlphaFoldDB" id="A0A7I8X9E4"/>
<accession>A0A7I8X9E4</accession>